<name>A0A1F6V0N9_9BACT</name>
<accession>A0A1F6V0N9</accession>
<gene>
    <name evidence="1" type="ORF">A2818_01755</name>
</gene>
<reference evidence="1 2" key="1">
    <citation type="journal article" date="2016" name="Nat. Commun.">
        <title>Thousands of microbial genomes shed light on interconnected biogeochemical processes in an aquifer system.</title>
        <authorList>
            <person name="Anantharaman K."/>
            <person name="Brown C.T."/>
            <person name="Hug L.A."/>
            <person name="Sharon I."/>
            <person name="Castelle C.J."/>
            <person name="Probst A.J."/>
            <person name="Thomas B.C."/>
            <person name="Singh A."/>
            <person name="Wilkins M.J."/>
            <person name="Karaoz U."/>
            <person name="Brodie E.L."/>
            <person name="Williams K.H."/>
            <person name="Hubbard S.S."/>
            <person name="Banfield J.F."/>
        </authorList>
    </citation>
    <scope>NUCLEOTIDE SEQUENCE [LARGE SCALE GENOMIC DNA]</scope>
</reference>
<evidence type="ECO:0000313" key="1">
    <source>
        <dbReference type="EMBL" id="OGI63250.1"/>
    </source>
</evidence>
<dbReference type="EMBL" id="MFTN01000009">
    <property type="protein sequence ID" value="OGI63250.1"/>
    <property type="molecule type" value="Genomic_DNA"/>
</dbReference>
<dbReference type="Proteomes" id="UP000177602">
    <property type="component" value="Unassembled WGS sequence"/>
</dbReference>
<evidence type="ECO:0000313" key="2">
    <source>
        <dbReference type="Proteomes" id="UP000177602"/>
    </source>
</evidence>
<organism evidence="1 2">
    <name type="scientific">Candidatus Nomurabacteria bacterium RIFCSPHIGHO2_01_FULL_40_12</name>
    <dbReference type="NCBI Taxonomy" id="1801737"/>
    <lineage>
        <taxon>Bacteria</taxon>
        <taxon>Candidatus Nomuraibacteriota</taxon>
    </lineage>
</organism>
<protein>
    <submittedName>
        <fullName evidence="1">Uncharacterized protein</fullName>
    </submittedName>
</protein>
<sequence>MKTCVFALVFVLSQVSFINGQTTTVVDARVGVKDGEATYRYVDAFQVHGRWIVPDVGYIDFGETKHYREWFVGTGYKPLVTKHVTIANEVYFVQSAGMVSGNAKYVQLWTGIFYQFTPKLGGETVFFPYVSLDDAGRKQWVVERAKLEYKVVLSLKLGGGYGAYQFGDKEWQHKPFITTTLTPAKGKFGSFEIWLQKLPKGNQIQLRYELVKNK</sequence>
<comment type="caution">
    <text evidence="1">The sequence shown here is derived from an EMBL/GenBank/DDBJ whole genome shotgun (WGS) entry which is preliminary data.</text>
</comment>
<proteinExistence type="predicted"/>
<dbReference type="AlphaFoldDB" id="A0A1F6V0N9"/>